<reference evidence="1 2" key="1">
    <citation type="submission" date="2023-01" db="EMBL/GenBank/DDBJ databases">
        <authorList>
            <person name="Kreplak J."/>
        </authorList>
    </citation>
    <scope>NUCLEOTIDE SEQUENCE [LARGE SCALE GENOMIC DNA]</scope>
</reference>
<dbReference type="EMBL" id="OX451740">
    <property type="protein sequence ID" value="CAI8611934.1"/>
    <property type="molecule type" value="Genomic_DNA"/>
</dbReference>
<protein>
    <recommendedName>
        <fullName evidence="3">Avr9/Cf-9 rapidly elicited protein 146</fullName>
    </recommendedName>
</protein>
<keyword evidence="2" id="KW-1185">Reference proteome</keyword>
<dbReference type="PANTHER" id="PTHR33265">
    <property type="entry name" value="AVR9/CF-9 RAPIDLY ELICITED PROTEIN-RELATED"/>
    <property type="match status" value="1"/>
</dbReference>
<dbReference type="InterPro" id="IPR008480">
    <property type="entry name" value="DUF761_pln"/>
</dbReference>
<organism evidence="1 2">
    <name type="scientific">Vicia faba</name>
    <name type="common">Broad bean</name>
    <name type="synonym">Faba vulgaris</name>
    <dbReference type="NCBI Taxonomy" id="3906"/>
    <lineage>
        <taxon>Eukaryota</taxon>
        <taxon>Viridiplantae</taxon>
        <taxon>Streptophyta</taxon>
        <taxon>Embryophyta</taxon>
        <taxon>Tracheophyta</taxon>
        <taxon>Spermatophyta</taxon>
        <taxon>Magnoliopsida</taxon>
        <taxon>eudicotyledons</taxon>
        <taxon>Gunneridae</taxon>
        <taxon>Pentapetalae</taxon>
        <taxon>rosids</taxon>
        <taxon>fabids</taxon>
        <taxon>Fabales</taxon>
        <taxon>Fabaceae</taxon>
        <taxon>Papilionoideae</taxon>
        <taxon>50 kb inversion clade</taxon>
        <taxon>NPAAA clade</taxon>
        <taxon>Hologalegina</taxon>
        <taxon>IRL clade</taxon>
        <taxon>Fabeae</taxon>
        <taxon>Vicia</taxon>
    </lineage>
</organism>
<evidence type="ECO:0008006" key="3">
    <source>
        <dbReference type="Google" id="ProtNLM"/>
    </source>
</evidence>
<evidence type="ECO:0000313" key="1">
    <source>
        <dbReference type="EMBL" id="CAI8611934.1"/>
    </source>
</evidence>
<dbReference type="AlphaFoldDB" id="A0AAV1AS59"/>
<dbReference type="Proteomes" id="UP001157006">
    <property type="component" value="Chromosome 5"/>
</dbReference>
<gene>
    <name evidence="1" type="ORF">VFH_V009520</name>
</gene>
<evidence type="ECO:0000313" key="2">
    <source>
        <dbReference type="Proteomes" id="UP001157006"/>
    </source>
</evidence>
<accession>A0AAV1AS59</accession>
<name>A0AAV1AS59_VICFA</name>
<sequence length="162" mass="18281">MERNLPVISKRVWSVIRMALFMLRKKLSKGKIVTDLNMILKRCGKVAGKAIVNLMLHHHHGGSISNRHSHNSFNSSQVPPTPVGEAMNMSAMKTILNMLSNDQAIVEASPALFGLDRSPAVRRLRVTDSPFPLRDDDEKDSQIDKAAEEFIKRFYSQLKMQV</sequence>
<dbReference type="Pfam" id="PF05553">
    <property type="entry name" value="DUF761"/>
    <property type="match status" value="1"/>
</dbReference>
<proteinExistence type="predicted"/>
<dbReference type="PANTHER" id="PTHR33265:SF8">
    <property type="entry name" value="AVR9_CF-9 RAPIDLY ELICITED PROTEIN 146"/>
    <property type="match status" value="1"/>
</dbReference>